<feature type="chain" id="PRO_5046915298" description="CusB-like beta-barrel domain-containing protein" evidence="5">
    <location>
        <begin position="29"/>
        <end position="437"/>
    </location>
</feature>
<evidence type="ECO:0000256" key="4">
    <source>
        <dbReference type="SAM" id="Coils"/>
    </source>
</evidence>
<proteinExistence type="inferred from homology"/>
<dbReference type="EMBL" id="WTPX01000003">
    <property type="protein sequence ID" value="NNJ24128.1"/>
    <property type="molecule type" value="Genomic_DNA"/>
</dbReference>
<name>A0ABX1V9R1_9PLAN</name>
<dbReference type="Gene3D" id="1.10.287.470">
    <property type="entry name" value="Helix hairpin bin"/>
    <property type="match status" value="1"/>
</dbReference>
<evidence type="ECO:0000259" key="6">
    <source>
        <dbReference type="Pfam" id="PF25954"/>
    </source>
</evidence>
<dbReference type="NCBIfam" id="TIGR01730">
    <property type="entry name" value="RND_mfp"/>
    <property type="match status" value="1"/>
</dbReference>
<dbReference type="Gene3D" id="2.40.420.20">
    <property type="match status" value="1"/>
</dbReference>
<organism evidence="7 8">
    <name type="scientific">Alienimonas chondri</name>
    <dbReference type="NCBI Taxonomy" id="2681879"/>
    <lineage>
        <taxon>Bacteria</taxon>
        <taxon>Pseudomonadati</taxon>
        <taxon>Planctomycetota</taxon>
        <taxon>Planctomycetia</taxon>
        <taxon>Planctomycetales</taxon>
        <taxon>Planctomycetaceae</taxon>
        <taxon>Alienimonas</taxon>
    </lineage>
</organism>
<dbReference type="PANTHER" id="PTHR32347">
    <property type="entry name" value="EFFLUX SYSTEM COMPONENT YKNX-RELATED"/>
    <property type="match status" value="1"/>
</dbReference>
<evidence type="ECO:0000256" key="2">
    <source>
        <dbReference type="ARBA" id="ARBA00009477"/>
    </source>
</evidence>
<dbReference type="SUPFAM" id="SSF111369">
    <property type="entry name" value="HlyD-like secretion proteins"/>
    <property type="match status" value="2"/>
</dbReference>
<feature type="domain" description="CusB-like beta-barrel" evidence="6">
    <location>
        <begin position="260"/>
        <end position="335"/>
    </location>
</feature>
<keyword evidence="5" id="KW-0732">Signal</keyword>
<dbReference type="Gene3D" id="2.40.30.170">
    <property type="match status" value="1"/>
</dbReference>
<comment type="similarity">
    <text evidence="2">Belongs to the membrane fusion protein (MFP) (TC 8.A.1) family.</text>
</comment>
<comment type="caution">
    <text evidence="7">The sequence shown here is derived from an EMBL/GenBank/DDBJ whole genome shotgun (WGS) entry which is preliminary data.</text>
</comment>
<evidence type="ECO:0000256" key="3">
    <source>
        <dbReference type="ARBA" id="ARBA00023054"/>
    </source>
</evidence>
<reference evidence="7 8" key="1">
    <citation type="journal article" date="2020" name="Syst. Appl. Microbiol.">
        <title>Alienimonas chondri sp. nov., a novel planctomycete isolated from the biofilm of the red alga Chondrus crispus.</title>
        <authorList>
            <person name="Vitorino I."/>
            <person name="Albuquerque L."/>
            <person name="Wiegand S."/>
            <person name="Kallscheuer N."/>
            <person name="da Costa M.S."/>
            <person name="Lobo-da-Cunha A."/>
            <person name="Jogler C."/>
            <person name="Lage O.M."/>
        </authorList>
    </citation>
    <scope>NUCLEOTIDE SEQUENCE [LARGE SCALE GENOMIC DNA]</scope>
    <source>
        <strain evidence="7 8">LzC2</strain>
    </source>
</reference>
<dbReference type="Proteomes" id="UP000609651">
    <property type="component" value="Unassembled WGS sequence"/>
</dbReference>
<evidence type="ECO:0000256" key="1">
    <source>
        <dbReference type="ARBA" id="ARBA00004196"/>
    </source>
</evidence>
<evidence type="ECO:0000313" key="8">
    <source>
        <dbReference type="Proteomes" id="UP000609651"/>
    </source>
</evidence>
<protein>
    <recommendedName>
        <fullName evidence="6">CusB-like beta-barrel domain-containing protein</fullName>
    </recommendedName>
</protein>
<keyword evidence="3 4" id="KW-0175">Coiled coil</keyword>
<evidence type="ECO:0000256" key="5">
    <source>
        <dbReference type="SAM" id="SignalP"/>
    </source>
</evidence>
<sequence>MNLNALVYRAPIAAAVSLLSAFAAPAAAQESATLVQVAPIRQAQVASGREFVGTVMPLKLAVIGSAVGGRVVDFPIERGDRVEAGQTLTQVLTGTIDLELKAAEAQLDLMRQELAELENGTRPEELRQAQARATSADATRKFMQTRRKRVELLYDRSSAMTQDDVDQAAAAQVKAEQDYQEALAALELAEAGPRPERILQARAKVALEEATVEKLRDQIAKYTVRSRFAGYVIEEHTEQGEWVSSGDPVAAIAALDEVEIEAHVLEEYVPHIRPGIDARVDVPSLPDQTFVGKVSSVVPQGDSRSRTFPVRVRVTNVIDDGGPLMKAGMLAQVMLPTGAETDALLAPKDALVLGGPQPMVWAVAKSGVTGSGAGERTGEARAVPVRLGVAEGDAIQVIGDLSADDLVVVLGNERILPPKGGGAPTVRWTPKSATAGR</sequence>
<dbReference type="InterPro" id="IPR050465">
    <property type="entry name" value="UPF0194_transport"/>
</dbReference>
<dbReference type="Pfam" id="PF25954">
    <property type="entry name" value="Beta-barrel_RND_2"/>
    <property type="match status" value="1"/>
</dbReference>
<dbReference type="RefSeq" id="WP_171182718.1">
    <property type="nucleotide sequence ID" value="NZ_WTPX01000003.1"/>
</dbReference>
<dbReference type="Gene3D" id="2.40.50.100">
    <property type="match status" value="1"/>
</dbReference>
<dbReference type="InterPro" id="IPR006143">
    <property type="entry name" value="RND_pump_MFP"/>
</dbReference>
<comment type="subcellular location">
    <subcellularLocation>
        <location evidence="1">Cell envelope</location>
    </subcellularLocation>
</comment>
<feature type="signal peptide" evidence="5">
    <location>
        <begin position="1"/>
        <end position="28"/>
    </location>
</feature>
<gene>
    <name evidence="7" type="ORF">LzC2_01780</name>
</gene>
<accession>A0ABX1V9R1</accession>
<evidence type="ECO:0000313" key="7">
    <source>
        <dbReference type="EMBL" id="NNJ24128.1"/>
    </source>
</evidence>
<keyword evidence="8" id="KW-1185">Reference proteome</keyword>
<feature type="coiled-coil region" evidence="4">
    <location>
        <begin position="198"/>
        <end position="225"/>
    </location>
</feature>
<dbReference type="InterPro" id="IPR058792">
    <property type="entry name" value="Beta-barrel_RND_2"/>
</dbReference>